<name>A0A1R3TCB5_9BACT</name>
<dbReference type="InterPro" id="IPR006679">
    <property type="entry name" value="Adenine_deam"/>
</dbReference>
<reference evidence="9 10" key="1">
    <citation type="submission" date="2016-08" db="EMBL/GenBank/DDBJ databases">
        <authorList>
            <person name="Seilhamer J.J."/>
        </authorList>
    </citation>
    <scope>NUCLEOTIDE SEQUENCE [LARGE SCALE GENOMIC DNA]</scope>
    <source>
        <strain evidence="9">M3/6</strain>
    </source>
</reference>
<comment type="similarity">
    <text evidence="1 6">Belongs to the metallo-dependent hydrolases superfamily. Adenine deaminase family.</text>
</comment>
<evidence type="ECO:0000256" key="2">
    <source>
        <dbReference type="ARBA" id="ARBA00012782"/>
    </source>
</evidence>
<proteinExistence type="inferred from homology"/>
<sequence length="536" mass="58115">MIDRIEGHIVDVVGREIFEGSVEVENGFITAINRHPVERKSYIMPGFIDAHVHIESSMLTPENFGNVVIREGTVAVVTDPHEIANVMGVGGVDFMIENGRKSPLKTFFTIPSCVPATPFDCSGGVIASGDIAKLAASGQFVGLSEMMDIPGVLSENKEVMAKLAVAEKYRLPIDGHAPLLSGSALATYVSHHISTDHECVSLAEAEEKMALGLKILIREGSAARNYEALKSLIRSNPDVVMFCTDDSHAYELQTAGHIKKLVARSVANGFDLFDVLRIASINPIRHYHLDVGQLRMGDKADFIVVDSLETFDVEQVYIDGVERMRTASPSLLPIAINNFNRDKIAVSSLRKAVSGQIKVISLVEGELLTTVSTYSPKFPVENLEGDTSEDIAKIVYVNRYNNGTPQVAFCKGFHLQKGAFASTIAHDSHNIIAVGNSDIELAGAINAVIESKGGLSVCCDGKTGLLPLPVGGIMSDLPGKEVADIYHELDTRVKQLGCKLDAPFMTLSFLSLVVIPEIKIGEKGLFSYTDFDWIEQ</sequence>
<comment type="cofactor">
    <cofactor evidence="6">
        <name>Mn(2+)</name>
        <dbReference type="ChEBI" id="CHEBI:29035"/>
    </cofactor>
</comment>
<evidence type="ECO:0000259" key="7">
    <source>
        <dbReference type="Pfam" id="PF01979"/>
    </source>
</evidence>
<dbReference type="GO" id="GO:0006146">
    <property type="term" value="P:adenine catabolic process"/>
    <property type="evidence" value="ECO:0007669"/>
    <property type="project" value="InterPro"/>
</dbReference>
<evidence type="ECO:0000259" key="8">
    <source>
        <dbReference type="Pfam" id="PF13382"/>
    </source>
</evidence>
<feature type="domain" description="Adenine deaminase C-terminal" evidence="8">
    <location>
        <begin position="379"/>
        <end position="531"/>
    </location>
</feature>
<comment type="catalytic activity">
    <reaction evidence="5 6">
        <text>adenine + H2O + H(+) = hypoxanthine + NH4(+)</text>
        <dbReference type="Rhea" id="RHEA:23688"/>
        <dbReference type="ChEBI" id="CHEBI:15377"/>
        <dbReference type="ChEBI" id="CHEBI:15378"/>
        <dbReference type="ChEBI" id="CHEBI:16708"/>
        <dbReference type="ChEBI" id="CHEBI:17368"/>
        <dbReference type="ChEBI" id="CHEBI:28938"/>
        <dbReference type="EC" id="3.5.4.2"/>
    </reaction>
</comment>
<evidence type="ECO:0000256" key="1">
    <source>
        <dbReference type="ARBA" id="ARBA00006773"/>
    </source>
</evidence>
<keyword evidence="4 6" id="KW-0464">Manganese</keyword>
<organism evidence="9 10">
    <name type="scientific">Proteiniphilum saccharofermentans</name>
    <dbReference type="NCBI Taxonomy" id="1642647"/>
    <lineage>
        <taxon>Bacteria</taxon>
        <taxon>Pseudomonadati</taxon>
        <taxon>Bacteroidota</taxon>
        <taxon>Bacteroidia</taxon>
        <taxon>Bacteroidales</taxon>
        <taxon>Dysgonomonadaceae</taxon>
        <taxon>Proteiniphilum</taxon>
    </lineage>
</organism>
<evidence type="ECO:0000256" key="6">
    <source>
        <dbReference type="HAMAP-Rule" id="MF_01518"/>
    </source>
</evidence>
<dbReference type="InterPro" id="IPR006680">
    <property type="entry name" value="Amidohydro-rel"/>
</dbReference>
<dbReference type="SUPFAM" id="SSF51556">
    <property type="entry name" value="Metallo-dependent hydrolases"/>
    <property type="match status" value="1"/>
</dbReference>
<dbReference type="Pfam" id="PF13382">
    <property type="entry name" value="Adenine_deam_C"/>
    <property type="match status" value="1"/>
</dbReference>
<dbReference type="RefSeq" id="WP_076932282.1">
    <property type="nucleotide sequence ID" value="NZ_LT605205.1"/>
</dbReference>
<dbReference type="Gene3D" id="3.20.20.140">
    <property type="entry name" value="Metal-dependent hydrolases"/>
    <property type="match status" value="1"/>
</dbReference>
<dbReference type="NCBIfam" id="TIGR01178">
    <property type="entry name" value="ade"/>
    <property type="match status" value="1"/>
</dbReference>
<gene>
    <name evidence="6 9" type="primary">ade</name>
    <name evidence="9" type="ORF">PSM36_2830</name>
</gene>
<keyword evidence="3 6" id="KW-0378">Hydrolase</keyword>
<evidence type="ECO:0000256" key="4">
    <source>
        <dbReference type="ARBA" id="ARBA00023211"/>
    </source>
</evidence>
<feature type="domain" description="Amidohydrolase-related" evidence="7">
    <location>
        <begin position="42"/>
        <end position="321"/>
    </location>
</feature>
<dbReference type="EC" id="3.5.4.2" evidence="2 6"/>
<evidence type="ECO:0000256" key="5">
    <source>
        <dbReference type="ARBA" id="ARBA00047720"/>
    </source>
</evidence>
<dbReference type="KEGG" id="psac:PSM36_2830"/>
<dbReference type="Proteomes" id="UP000187464">
    <property type="component" value="Chromosome I"/>
</dbReference>
<dbReference type="InterPro" id="IPR011059">
    <property type="entry name" value="Metal-dep_hydrolase_composite"/>
</dbReference>
<dbReference type="SUPFAM" id="SSF51338">
    <property type="entry name" value="Composite domain of metallo-dependent hydrolases"/>
    <property type="match status" value="1"/>
</dbReference>
<protein>
    <recommendedName>
        <fullName evidence="2 6">Adenine deaminase</fullName>
        <shortName evidence="6">Adenase</shortName>
        <shortName evidence="6">Adenine aminase</shortName>
        <ecNumber evidence="2 6">3.5.4.2</ecNumber>
    </recommendedName>
</protein>
<evidence type="ECO:0000313" key="10">
    <source>
        <dbReference type="Proteomes" id="UP000187464"/>
    </source>
</evidence>
<dbReference type="PANTHER" id="PTHR11113:SF2">
    <property type="entry name" value="ADENINE DEAMINASE"/>
    <property type="match status" value="1"/>
</dbReference>
<evidence type="ECO:0000313" key="9">
    <source>
        <dbReference type="EMBL" id="SCD21625.1"/>
    </source>
</evidence>
<dbReference type="Pfam" id="PF01979">
    <property type="entry name" value="Amidohydro_1"/>
    <property type="match status" value="1"/>
</dbReference>
<dbReference type="AlphaFoldDB" id="A0A1R3TCB5"/>
<dbReference type="HAMAP" id="MF_01518">
    <property type="entry name" value="Adenine_deamin"/>
    <property type="match status" value="1"/>
</dbReference>
<dbReference type="Gene3D" id="2.30.40.10">
    <property type="entry name" value="Urease, subunit C, domain 1"/>
    <property type="match status" value="1"/>
</dbReference>
<dbReference type="STRING" id="1642647.PSM36_2830"/>
<dbReference type="InterPro" id="IPR032466">
    <property type="entry name" value="Metal_Hydrolase"/>
</dbReference>
<dbReference type="InterPro" id="IPR026912">
    <property type="entry name" value="Adenine_deam_C"/>
</dbReference>
<evidence type="ECO:0000256" key="3">
    <source>
        <dbReference type="ARBA" id="ARBA00022801"/>
    </source>
</evidence>
<accession>A0A1R3TCB5</accession>
<dbReference type="GO" id="GO:0000034">
    <property type="term" value="F:adenine deaminase activity"/>
    <property type="evidence" value="ECO:0007669"/>
    <property type="project" value="UniProtKB-UniRule"/>
</dbReference>
<dbReference type="EMBL" id="LT605205">
    <property type="protein sequence ID" value="SCD21625.1"/>
    <property type="molecule type" value="Genomic_DNA"/>
</dbReference>
<dbReference type="PANTHER" id="PTHR11113">
    <property type="entry name" value="N-ACETYLGLUCOSAMINE-6-PHOSPHATE DEACETYLASE"/>
    <property type="match status" value="1"/>
</dbReference>
<keyword evidence="10" id="KW-1185">Reference proteome</keyword>